<accession>A0ABV0P953</accession>
<sequence length="379" mass="42133">MIVAYGSTSWLPEFGQIDHIFVIQERLVFAVKRLSGLYSEHHRAFELIACPTKETDLIEFSNLADDYPLADYFVGSLRMVTLKRHKLQFMDADFGNEFTNLTSISEIEDKSTIKLIFDSGLPSDTPPPPYSAPSTSRSGDDSSLSSGSVDTDILSSPDSAASRSSGWPVVFVVPRFPYDCELQLEKANAAFKATGTLLDPDIRLKTAILDSLAEAIVQHKVYPTDGEFEEAAEALVSSHPCLREPGSATGYVGWKVSLKYKLANYRRKLKRLGCPEVELNSLTNKPADKSSPAYGVKKPRKAEVNYCPSYPSGESAETLEKIREALISEAKKRNNEDTVAAMMAKTFSHRRQEVIRDAPMIAIFKTRWPALFSVREVTE</sequence>
<evidence type="ECO:0000313" key="3">
    <source>
        <dbReference type="Proteomes" id="UP001476798"/>
    </source>
</evidence>
<organism evidence="2 3">
    <name type="scientific">Goodea atripinnis</name>
    <dbReference type="NCBI Taxonomy" id="208336"/>
    <lineage>
        <taxon>Eukaryota</taxon>
        <taxon>Metazoa</taxon>
        <taxon>Chordata</taxon>
        <taxon>Craniata</taxon>
        <taxon>Vertebrata</taxon>
        <taxon>Euteleostomi</taxon>
        <taxon>Actinopterygii</taxon>
        <taxon>Neopterygii</taxon>
        <taxon>Teleostei</taxon>
        <taxon>Neoteleostei</taxon>
        <taxon>Acanthomorphata</taxon>
        <taxon>Ovalentaria</taxon>
        <taxon>Atherinomorphae</taxon>
        <taxon>Cyprinodontiformes</taxon>
        <taxon>Goodeidae</taxon>
        <taxon>Goodea</taxon>
    </lineage>
</organism>
<evidence type="ECO:0000313" key="2">
    <source>
        <dbReference type="EMBL" id="MEQ2180005.1"/>
    </source>
</evidence>
<feature type="compositionally biased region" description="Low complexity" evidence="1">
    <location>
        <begin position="132"/>
        <end position="164"/>
    </location>
</feature>
<dbReference type="Proteomes" id="UP001476798">
    <property type="component" value="Unassembled WGS sequence"/>
</dbReference>
<feature type="region of interest" description="Disordered" evidence="1">
    <location>
        <begin position="118"/>
        <end position="164"/>
    </location>
</feature>
<reference evidence="2 3" key="1">
    <citation type="submission" date="2021-06" db="EMBL/GenBank/DDBJ databases">
        <authorList>
            <person name="Palmer J.M."/>
        </authorList>
    </citation>
    <scope>NUCLEOTIDE SEQUENCE [LARGE SCALE GENOMIC DNA]</scope>
    <source>
        <strain evidence="2 3">GA_2019</strain>
        <tissue evidence="2">Muscle</tissue>
    </source>
</reference>
<gene>
    <name evidence="2" type="ORF">GOODEAATRI_031084</name>
</gene>
<evidence type="ECO:0008006" key="4">
    <source>
        <dbReference type="Google" id="ProtNLM"/>
    </source>
</evidence>
<dbReference type="PANTHER" id="PTHR31025:SF27">
    <property type="entry name" value="SI:CH211-193K19.2-RELATED"/>
    <property type="match status" value="1"/>
</dbReference>
<dbReference type="PANTHER" id="PTHR31025">
    <property type="entry name" value="SI:CH211-196P9.1-RELATED"/>
    <property type="match status" value="1"/>
</dbReference>
<proteinExistence type="predicted"/>
<protein>
    <recommendedName>
        <fullName evidence="4">Sterile alpha motif domain-containing 3-like</fullName>
    </recommendedName>
</protein>
<keyword evidence="3" id="KW-1185">Reference proteome</keyword>
<dbReference type="EMBL" id="JAHRIO010065112">
    <property type="protein sequence ID" value="MEQ2180005.1"/>
    <property type="molecule type" value="Genomic_DNA"/>
</dbReference>
<comment type="caution">
    <text evidence="2">The sequence shown here is derived from an EMBL/GenBank/DDBJ whole genome shotgun (WGS) entry which is preliminary data.</text>
</comment>
<name>A0ABV0P953_9TELE</name>
<evidence type="ECO:0000256" key="1">
    <source>
        <dbReference type="SAM" id="MobiDB-lite"/>
    </source>
</evidence>